<accession>Q75C83</accession>
<dbReference type="STRING" id="284811.Q75C83"/>
<dbReference type="KEGG" id="ago:AGOS_ACR033C"/>
<reference evidence="3 4" key="1">
    <citation type="journal article" date="2004" name="Science">
        <title>The Ashbya gossypii genome as a tool for mapping the ancient Saccharomyces cerevisiae genome.</title>
        <authorList>
            <person name="Dietrich F.S."/>
            <person name="Voegeli S."/>
            <person name="Brachat S."/>
            <person name="Lerch A."/>
            <person name="Gates K."/>
            <person name="Steiner S."/>
            <person name="Mohr C."/>
            <person name="Pohlmann R."/>
            <person name="Luedi P."/>
            <person name="Choi S."/>
            <person name="Wing R.A."/>
            <person name="Flavier A."/>
            <person name="Gaffney T.D."/>
            <person name="Philippsen P."/>
        </authorList>
    </citation>
    <scope>NUCLEOTIDE SEQUENCE [LARGE SCALE GENOMIC DNA]</scope>
    <source>
        <strain evidence="4">ATCC 10895 / CBS 109.51 / FGSC 9923 / NRRL Y-1056</strain>
    </source>
</reference>
<dbReference type="AlphaFoldDB" id="Q75C83"/>
<dbReference type="Proteomes" id="UP000000591">
    <property type="component" value="Chromosome III"/>
</dbReference>
<name>Q75C83_EREGS</name>
<evidence type="ECO:0000256" key="1">
    <source>
        <dbReference type="SAM" id="MobiDB-lite"/>
    </source>
</evidence>
<organism evidence="3 4">
    <name type="scientific">Eremothecium gossypii (strain ATCC 10895 / CBS 109.51 / FGSC 9923 / NRRL Y-1056)</name>
    <name type="common">Yeast</name>
    <name type="synonym">Ashbya gossypii</name>
    <dbReference type="NCBI Taxonomy" id="284811"/>
    <lineage>
        <taxon>Eukaryota</taxon>
        <taxon>Fungi</taxon>
        <taxon>Dikarya</taxon>
        <taxon>Ascomycota</taxon>
        <taxon>Saccharomycotina</taxon>
        <taxon>Saccharomycetes</taxon>
        <taxon>Saccharomycetales</taxon>
        <taxon>Saccharomycetaceae</taxon>
        <taxon>Eremothecium</taxon>
    </lineage>
</organism>
<dbReference type="HOGENOM" id="CLU_2372373_0_0_1"/>
<dbReference type="RefSeq" id="NP_983436.1">
    <property type="nucleotide sequence ID" value="NM_208789.1"/>
</dbReference>
<dbReference type="OrthoDB" id="9936937at2759"/>
<feature type="region of interest" description="Disordered" evidence="1">
    <location>
        <begin position="63"/>
        <end position="95"/>
    </location>
</feature>
<evidence type="ECO:0000313" key="4">
    <source>
        <dbReference type="Proteomes" id="UP000000591"/>
    </source>
</evidence>
<proteinExistence type="predicted"/>
<evidence type="ECO:0000313" key="3">
    <source>
        <dbReference type="EMBL" id="AAS51260.1"/>
    </source>
</evidence>
<evidence type="ECO:0000259" key="2">
    <source>
        <dbReference type="Pfam" id="PF17733"/>
    </source>
</evidence>
<sequence>MSASDGSNEQPDEPQELSYDQLVDIIVNGKPVPNLVEVADQVHDESQCSESKLCPRKKPWESTDVRAPITEQPVPFTTRPAREPLPADREFYYSN</sequence>
<dbReference type="EMBL" id="AE016816">
    <property type="protein sequence ID" value="AAS51260.1"/>
    <property type="molecule type" value="Genomic_DNA"/>
</dbReference>
<dbReference type="InParanoid" id="Q75C83"/>
<gene>
    <name evidence="3" type="ORF">AGOS_ACR033C</name>
</gene>
<feature type="compositionally biased region" description="Basic and acidic residues" evidence="1">
    <location>
        <begin position="80"/>
        <end position="95"/>
    </location>
</feature>
<reference evidence="4" key="2">
    <citation type="journal article" date="2013" name="G3 (Bethesda)">
        <title>Genomes of Ashbya fungi isolated from insects reveal four mating-type loci, numerous translocations, lack of transposons, and distinct gene duplications.</title>
        <authorList>
            <person name="Dietrich F.S."/>
            <person name="Voegeli S."/>
            <person name="Kuo S."/>
            <person name="Philippsen P."/>
        </authorList>
    </citation>
    <scope>GENOME REANNOTATION</scope>
    <source>
        <strain evidence="4">ATCC 10895 / CBS 109.51 / FGSC 9923 / NRRL Y-1056</strain>
    </source>
</reference>
<feature type="domain" description="Peroxisomal membrane protein PEX14-like KPWE" evidence="2">
    <location>
        <begin position="14"/>
        <end position="61"/>
    </location>
</feature>
<dbReference type="InterPro" id="IPR040554">
    <property type="entry name" value="KPWE_PEX14_dom"/>
</dbReference>
<keyword evidence="4" id="KW-1185">Reference proteome</keyword>
<dbReference type="Pfam" id="PF17733">
    <property type="entry name" value="KPWE_dom"/>
    <property type="match status" value="1"/>
</dbReference>
<dbReference type="GeneID" id="4619561"/>
<protein>
    <submittedName>
        <fullName evidence="3">ACR033Cp</fullName>
    </submittedName>
</protein>